<dbReference type="SUPFAM" id="SSF52058">
    <property type="entry name" value="L domain-like"/>
    <property type="match status" value="4"/>
</dbReference>
<evidence type="ECO:0000256" key="1">
    <source>
        <dbReference type="ARBA" id="ARBA00022614"/>
    </source>
</evidence>
<keyword evidence="2" id="KW-0479">Metal-binding</keyword>
<dbReference type="Gene3D" id="3.30.60.90">
    <property type="match status" value="1"/>
</dbReference>
<dbReference type="PANTHER" id="PTHR45752">
    <property type="entry name" value="LEUCINE-RICH REPEAT-CONTAINING"/>
    <property type="match status" value="1"/>
</dbReference>
<dbReference type="InterPro" id="IPR002182">
    <property type="entry name" value="NB-ARC"/>
</dbReference>
<dbReference type="CDD" id="cd02249">
    <property type="entry name" value="ZZ"/>
    <property type="match status" value="1"/>
</dbReference>
<dbReference type="PANTHER" id="PTHR45752:SF195">
    <property type="entry name" value="LEUCINE-RICH REPEAT (LRR) FAMILY PROTEIN-RELATED"/>
    <property type="match status" value="1"/>
</dbReference>
<dbReference type="InterPro" id="IPR003591">
    <property type="entry name" value="Leu-rich_rpt_typical-subtyp"/>
</dbReference>
<dbReference type="SUPFAM" id="SSF52540">
    <property type="entry name" value="P-loop containing nucleoside triphosphate hydrolases"/>
    <property type="match status" value="1"/>
</dbReference>
<dbReference type="SMART" id="SM00291">
    <property type="entry name" value="ZnF_ZZ"/>
    <property type="match status" value="1"/>
</dbReference>
<organism evidence="9 10">
    <name type="scientific">Sphagnum jensenii</name>
    <dbReference type="NCBI Taxonomy" id="128206"/>
    <lineage>
        <taxon>Eukaryota</taxon>
        <taxon>Viridiplantae</taxon>
        <taxon>Streptophyta</taxon>
        <taxon>Embryophyta</taxon>
        <taxon>Bryophyta</taxon>
        <taxon>Sphagnophytina</taxon>
        <taxon>Sphagnopsida</taxon>
        <taxon>Sphagnales</taxon>
        <taxon>Sphagnaceae</taxon>
        <taxon>Sphagnum</taxon>
    </lineage>
</organism>
<dbReference type="InterPro" id="IPR035897">
    <property type="entry name" value="Toll_tir_struct_dom_sf"/>
</dbReference>
<dbReference type="EMBL" id="OZ020107">
    <property type="protein sequence ID" value="CAK9259937.1"/>
    <property type="molecule type" value="Genomic_DNA"/>
</dbReference>
<dbReference type="SUPFAM" id="SSF52200">
    <property type="entry name" value="Toll/Interleukin receptor TIR domain"/>
    <property type="match status" value="1"/>
</dbReference>
<dbReference type="PROSITE" id="PS50135">
    <property type="entry name" value="ZF_ZZ_2"/>
    <property type="match status" value="1"/>
</dbReference>
<dbReference type="InterPro" id="IPR000157">
    <property type="entry name" value="TIR_dom"/>
</dbReference>
<dbReference type="Pfam" id="PF23282">
    <property type="entry name" value="WHD_ROQ1"/>
    <property type="match status" value="1"/>
</dbReference>
<dbReference type="Gene3D" id="3.40.50.300">
    <property type="entry name" value="P-loop containing nucleotide triphosphate hydrolases"/>
    <property type="match status" value="1"/>
</dbReference>
<keyword evidence="3" id="KW-0677">Repeat</keyword>
<evidence type="ECO:0000256" key="6">
    <source>
        <dbReference type="PROSITE-ProRule" id="PRU00228"/>
    </source>
</evidence>
<keyword evidence="10" id="KW-1185">Reference proteome</keyword>
<dbReference type="Gene3D" id="3.80.10.10">
    <property type="entry name" value="Ribonuclease Inhibitor"/>
    <property type="match status" value="5"/>
</dbReference>
<evidence type="ECO:0000256" key="3">
    <source>
        <dbReference type="ARBA" id="ARBA00022737"/>
    </source>
</evidence>
<dbReference type="PROSITE" id="PS01357">
    <property type="entry name" value="ZF_ZZ_1"/>
    <property type="match status" value="1"/>
</dbReference>
<sequence>MWTCFARILEWVCSGFSHNGNQEDPSIDSLNVSTPTLINPNEPSSSNYDVLPTYDVFLNHRGPDVKTTFVAHLYDALCTAGFHPFLDVKSLIKGQHAFNSINEALSGARVHIAVFSKGYADSKYCLNELCDMLESGKDILPIFYDVEPEHLRRPHHGPFATAFKKHLKRGRKDDVKRWEEALLKVANITGFRLNEVNGDESQLKKKVVMKVQNSAPLHVFQQVQHGVGLNGSMAEVVNQLGLVGVLGIVGMGGIGKTTLAKAVYNEYLKGKRFERQSFLHNVRTTDLPSLQKQLVHDLFGKELKFPEEFHNCFIHLSRDRKVFVVIDDIDEKNQFHQLIPSLHKFMSQGSQILVTSRDQHVLNYITIQGSKGKSNLYEVPLLDVDHAHQLFNWHAFHDKWANDGFRDLAKEVVNACNGLPLALEVMGAYLFDKKDPEHKVVWKEAIRSLNMDPGAIDQKLQNMFNISYEGLSQVNKLMLLDIACFMINRHESMAMSFWESCILCPCPSSKSPHFSLMKLIEKSLVKKDENGYLQMHDVIRDMARDVVKKESLQEVGERSHLWDFIETKEVLHKDKGSAKIRGLHMSGSKLHTPLAIEKFATMTSLHLLFLDDCQVEGDFSTLSKELRWLTWCNLPIVELPTNLNLPNLVVLNLSEGKNLKCLWEEDPHTQGPFKLLEQLVLKDCIALERLPKNIGKLSKLKVLNLHGCWTLKTLPSSIGTLKTLENLDLANCFMLEALPNKIGNLSNLKTLSLNYCMNLHDLPPSISKLVKLRELYMGKTKVEKLPQDIGQLKSLKMLKLAGCKHLKTLPKSFGCLEELEHLDMSENTSLEMLPESFGQLKVLKYLKIYGCSTLRTLPSSIGALKALQNLDLASCFMLEALPNSIGNLSNLKTLRLNYCKNLKELPMTFGNLQNLAPCKLLERLVLQDCIALERLPENIGELSKLKVLDLCGCSTLKTLPSSIGALKALQDLDLASCFMLEALPNSIGNLSNLKALRLNYCKGLKELPMTFGNLQNLAPCKLLERLVLQDCIALERLPENIGELSKLKVLDLCGCSTLKTLPSSIGALKALQDLDLASCFMLESLPNSIGNLSNLKTLRLNYCKSLKELPMTFGNLQNLAPCKLLERLVLQDCIALERLPENIGELSKLKVLDLCGCSTLKTLPSSIGALKALQDLDLASCFMLEALPNSIGTLSNLKTLRLNYCKKLKEFPMTFGNLQNLVDLWAEGASLFRLPNSFSHLLNLEVLDLDYCMNLHDLPPSISGLVNLRELYMGKTKVEKLPEDIGQLESLKKLKLAGCKHLKTLPQSFGCLEELEHLDMFENTSLEMLPESFGQLQALNHLNLGGCLFGEGTGLPSNVGDLINLKSLVLNGNLMTTIPESFKDLNALVTLKMLQCPNLVVVQALPSKLERLNIGNCPKLTNIPCLGNLNTLKYLILNDCPILTHLQGLDSVQTLVEVNISGSKMLCIAFGLNHDRALQLCGLSGSQSSMMYDNNWWKKEPTLQVVSYYDNVLPQPFPNSIKQKFVIKQQSEDKLCLNATILNEEECVAIIFCFCAHELERRSPLPLHWGSYNEDLCFMEARIWKNGVEVNTCHLFTLRHDDPIDQIYLCTLRKDHQIVKALQFGDQVHVYAQFGKAKWASIVVEEVAIIMVHGEDGHPTIVVNSTVLDNSMSKDLQRRLSKLTLKNNPTIDPMMQNFTTSLYCAYCDYCYKYITSPRWKCSICEDFDLCGNCYEVRSNNLHDINGHVNWHPMFLVHI</sequence>
<evidence type="ECO:0000313" key="9">
    <source>
        <dbReference type="EMBL" id="CAK9259937.1"/>
    </source>
</evidence>
<dbReference type="InterPro" id="IPR058192">
    <property type="entry name" value="WHD_ROQ1-like"/>
</dbReference>
<dbReference type="Gene3D" id="1.10.8.430">
    <property type="entry name" value="Helical domain of apoptotic protease-activating factors"/>
    <property type="match status" value="1"/>
</dbReference>
<feature type="domain" description="ZZ-type" evidence="8">
    <location>
        <begin position="1702"/>
        <end position="1758"/>
    </location>
</feature>
<protein>
    <recommendedName>
        <fullName evidence="11">TIR domain-containing protein</fullName>
    </recommendedName>
</protein>
<accession>A0ABP0W0H4</accession>
<dbReference type="InterPro" id="IPR043145">
    <property type="entry name" value="Znf_ZZ_sf"/>
</dbReference>
<dbReference type="InterPro" id="IPR000433">
    <property type="entry name" value="Znf_ZZ"/>
</dbReference>
<evidence type="ECO:0000259" key="7">
    <source>
        <dbReference type="PROSITE" id="PS50104"/>
    </source>
</evidence>
<dbReference type="InterPro" id="IPR042197">
    <property type="entry name" value="Apaf_helical"/>
</dbReference>
<gene>
    <name evidence="9" type="ORF">CSSPJE1EN1_LOCUS5415</name>
</gene>
<reference evidence="9" key="1">
    <citation type="submission" date="2024-02" db="EMBL/GenBank/DDBJ databases">
        <authorList>
            <consortium name="ELIXIR-Norway"/>
            <consortium name="Elixir Norway"/>
        </authorList>
    </citation>
    <scope>NUCLEOTIDE SEQUENCE</scope>
</reference>
<name>A0ABP0W0H4_9BRYO</name>
<evidence type="ECO:0000259" key="8">
    <source>
        <dbReference type="PROSITE" id="PS50135"/>
    </source>
</evidence>
<dbReference type="InterPro" id="IPR055414">
    <property type="entry name" value="LRR_R13L4/SHOC2-like"/>
</dbReference>
<evidence type="ECO:0008006" key="11">
    <source>
        <dbReference type="Google" id="ProtNLM"/>
    </source>
</evidence>
<keyword evidence="1" id="KW-0433">Leucine-rich repeat</keyword>
<dbReference type="SMART" id="SM00369">
    <property type="entry name" value="LRR_TYP"/>
    <property type="match status" value="14"/>
</dbReference>
<evidence type="ECO:0000256" key="4">
    <source>
        <dbReference type="ARBA" id="ARBA00022771"/>
    </source>
</evidence>
<evidence type="ECO:0000313" key="10">
    <source>
        <dbReference type="Proteomes" id="UP001497444"/>
    </source>
</evidence>
<dbReference type="InterPro" id="IPR050715">
    <property type="entry name" value="LRR-SigEffector_domain"/>
</dbReference>
<dbReference type="Pfam" id="PF01582">
    <property type="entry name" value="TIR"/>
    <property type="match status" value="1"/>
</dbReference>
<dbReference type="Gene3D" id="3.40.50.10140">
    <property type="entry name" value="Toll/interleukin-1 receptor homology (TIR) domain"/>
    <property type="match status" value="1"/>
</dbReference>
<dbReference type="PRINTS" id="PR00364">
    <property type="entry name" value="DISEASERSIST"/>
</dbReference>
<keyword evidence="4 6" id="KW-0863">Zinc-finger</keyword>
<evidence type="ECO:0000256" key="2">
    <source>
        <dbReference type="ARBA" id="ARBA00022723"/>
    </source>
</evidence>
<dbReference type="InterPro" id="IPR032675">
    <property type="entry name" value="LRR_dom_sf"/>
</dbReference>
<dbReference type="SMART" id="SM00255">
    <property type="entry name" value="TIR"/>
    <property type="match status" value="1"/>
</dbReference>
<dbReference type="InterPro" id="IPR027417">
    <property type="entry name" value="P-loop_NTPase"/>
</dbReference>
<dbReference type="PROSITE" id="PS50104">
    <property type="entry name" value="TIR"/>
    <property type="match status" value="1"/>
</dbReference>
<dbReference type="SUPFAM" id="SSF57850">
    <property type="entry name" value="RING/U-box"/>
    <property type="match status" value="1"/>
</dbReference>
<proteinExistence type="predicted"/>
<dbReference type="Proteomes" id="UP001497444">
    <property type="component" value="Chromosome 12"/>
</dbReference>
<feature type="domain" description="TIR" evidence="7">
    <location>
        <begin position="52"/>
        <end position="215"/>
    </location>
</feature>
<dbReference type="Pfam" id="PF00931">
    <property type="entry name" value="NB-ARC"/>
    <property type="match status" value="1"/>
</dbReference>
<evidence type="ECO:0000256" key="5">
    <source>
        <dbReference type="ARBA" id="ARBA00022833"/>
    </source>
</evidence>
<keyword evidence="5" id="KW-0862">Zinc</keyword>
<dbReference type="Pfam" id="PF23598">
    <property type="entry name" value="LRR_14"/>
    <property type="match status" value="4"/>
</dbReference>